<reference evidence="2" key="1">
    <citation type="journal article" date="2020" name="G3 (Bethesda)">
        <title>High-Quality Assemblies for Three Invasive Social Wasps from the &lt;i&gt;Vespula&lt;/i&gt; Genus.</title>
        <authorList>
            <person name="Harrop T.W.R."/>
            <person name="Guhlin J."/>
            <person name="McLaughlin G.M."/>
            <person name="Permina E."/>
            <person name="Stockwell P."/>
            <person name="Gilligan J."/>
            <person name="Le Lec M.F."/>
            <person name="Gruber M.A.M."/>
            <person name="Quinn O."/>
            <person name="Lovegrove M."/>
            <person name="Duncan E.J."/>
            <person name="Remnant E.J."/>
            <person name="Van Eeckhoven J."/>
            <person name="Graham B."/>
            <person name="Knapp R.A."/>
            <person name="Langford K.W."/>
            <person name="Kronenberg Z."/>
            <person name="Press M.O."/>
            <person name="Eacker S.M."/>
            <person name="Wilson-Rankin E.E."/>
            <person name="Purcell J."/>
            <person name="Lester P.J."/>
            <person name="Dearden P.K."/>
        </authorList>
    </citation>
    <scope>NUCLEOTIDE SEQUENCE</scope>
    <source>
        <strain evidence="2">Marl-1</strain>
    </source>
</reference>
<evidence type="ECO:0000313" key="3">
    <source>
        <dbReference type="Proteomes" id="UP000614350"/>
    </source>
</evidence>
<organism evidence="2 3">
    <name type="scientific">Vespula vulgaris</name>
    <name type="common">Yellow jacket</name>
    <name type="synonym">Wasp</name>
    <dbReference type="NCBI Taxonomy" id="7454"/>
    <lineage>
        <taxon>Eukaryota</taxon>
        <taxon>Metazoa</taxon>
        <taxon>Ecdysozoa</taxon>
        <taxon>Arthropoda</taxon>
        <taxon>Hexapoda</taxon>
        <taxon>Insecta</taxon>
        <taxon>Pterygota</taxon>
        <taxon>Neoptera</taxon>
        <taxon>Endopterygota</taxon>
        <taxon>Hymenoptera</taxon>
        <taxon>Apocrita</taxon>
        <taxon>Aculeata</taxon>
        <taxon>Vespoidea</taxon>
        <taxon>Vespidae</taxon>
        <taxon>Vespinae</taxon>
        <taxon>Vespula</taxon>
    </lineage>
</organism>
<name>A0A834J3P9_VESVU</name>
<keyword evidence="3" id="KW-1185">Reference proteome</keyword>
<proteinExistence type="predicted"/>
<evidence type="ECO:0000256" key="1">
    <source>
        <dbReference type="SAM" id="MobiDB-lite"/>
    </source>
</evidence>
<evidence type="ECO:0000313" key="2">
    <source>
        <dbReference type="EMBL" id="KAF7380935.1"/>
    </source>
</evidence>
<accession>A0A834J3P9</accession>
<dbReference type="Proteomes" id="UP000614350">
    <property type="component" value="Unassembled WGS sequence"/>
</dbReference>
<comment type="caution">
    <text evidence="2">The sequence shown here is derived from an EMBL/GenBank/DDBJ whole genome shotgun (WGS) entry which is preliminary data.</text>
</comment>
<sequence>MTSGTERSEISKTRRDKEIWDATWMQVRRTWSSVATKRVAGSRADCAISKERRNGALWLRLLREGDANRRPEERRKGEKRTRSFGDRPQTDLRRRDRLPEEKVRRSGTDINTKATERFDLRPAGNAPSKISKSISVSSVLQAEPRIIAV</sequence>
<feature type="region of interest" description="Disordered" evidence="1">
    <location>
        <begin position="68"/>
        <end position="135"/>
    </location>
</feature>
<feature type="compositionally biased region" description="Basic and acidic residues" evidence="1">
    <location>
        <begin position="68"/>
        <end position="107"/>
    </location>
</feature>
<gene>
    <name evidence="2" type="ORF">HZH66_014311</name>
</gene>
<protein>
    <submittedName>
        <fullName evidence="2">Uncharacterized protein</fullName>
    </submittedName>
</protein>
<dbReference type="EMBL" id="JACSEA010000021">
    <property type="protein sequence ID" value="KAF7380935.1"/>
    <property type="molecule type" value="Genomic_DNA"/>
</dbReference>
<dbReference type="AlphaFoldDB" id="A0A834J3P9"/>